<accession>A0ABY6N0W7</accession>
<dbReference type="RefSeq" id="WP_265047147.1">
    <property type="nucleotide sequence ID" value="NZ_CP100390.1"/>
</dbReference>
<dbReference type="Proteomes" id="UP001163739">
    <property type="component" value="Chromosome"/>
</dbReference>
<dbReference type="InterPro" id="IPR049191">
    <property type="entry name" value="SutA_RBD"/>
</dbReference>
<evidence type="ECO:0000313" key="4">
    <source>
        <dbReference type="Proteomes" id="UP001163739"/>
    </source>
</evidence>
<sequence length="71" mass="7917">MFETEVETNTKKTKKEEAEALSLLEREEVRTQLMSDVEAFLSSGGQVTQVDNNVRADPPRKPTMSYGSAPI</sequence>
<reference evidence="3" key="1">
    <citation type="submission" date="2022-06" db="EMBL/GenBank/DDBJ databases">
        <title>Alkalimarinus sp. nov., isolated from gut of a Alitta virens.</title>
        <authorList>
            <person name="Yang A.I."/>
            <person name="Shin N.-R."/>
        </authorList>
    </citation>
    <scope>NUCLEOTIDE SEQUENCE</scope>
    <source>
        <strain evidence="3">A2M4</strain>
    </source>
</reference>
<evidence type="ECO:0000259" key="2">
    <source>
        <dbReference type="Pfam" id="PF20661"/>
    </source>
</evidence>
<dbReference type="Pfam" id="PF20661">
    <property type="entry name" value="SutA-RBD"/>
    <property type="match status" value="1"/>
</dbReference>
<name>A0ABY6N0W7_9ALTE</name>
<proteinExistence type="predicted"/>
<feature type="domain" description="Transcriptional regulator SutA RNAP-binding" evidence="2">
    <location>
        <begin position="25"/>
        <end position="58"/>
    </location>
</feature>
<organism evidence="3 4">
    <name type="scientific">Alkalimarinus alittae</name>
    <dbReference type="NCBI Taxonomy" id="2961619"/>
    <lineage>
        <taxon>Bacteria</taxon>
        <taxon>Pseudomonadati</taxon>
        <taxon>Pseudomonadota</taxon>
        <taxon>Gammaproteobacteria</taxon>
        <taxon>Alteromonadales</taxon>
        <taxon>Alteromonadaceae</taxon>
        <taxon>Alkalimarinus</taxon>
    </lineage>
</organism>
<gene>
    <name evidence="3" type="ORF">NKI27_16585</name>
</gene>
<feature type="region of interest" description="Disordered" evidence="1">
    <location>
        <begin position="44"/>
        <end position="71"/>
    </location>
</feature>
<protein>
    <recommendedName>
        <fullName evidence="2">Transcriptional regulator SutA RNAP-binding domain-containing protein</fullName>
    </recommendedName>
</protein>
<keyword evidence="4" id="KW-1185">Reference proteome</keyword>
<dbReference type="EMBL" id="CP100390">
    <property type="protein sequence ID" value="UZE95657.1"/>
    <property type="molecule type" value="Genomic_DNA"/>
</dbReference>
<evidence type="ECO:0000313" key="3">
    <source>
        <dbReference type="EMBL" id="UZE95657.1"/>
    </source>
</evidence>
<evidence type="ECO:0000256" key="1">
    <source>
        <dbReference type="SAM" id="MobiDB-lite"/>
    </source>
</evidence>